<evidence type="ECO:0000313" key="2">
    <source>
        <dbReference type="EMBL" id="SEW02155.1"/>
    </source>
</evidence>
<feature type="chain" id="PRO_5011686621" description="Head domain of trimeric autotransporter adhesin" evidence="1">
    <location>
        <begin position="19"/>
        <end position="627"/>
    </location>
</feature>
<dbReference type="STRING" id="356305.SAMN05421841_0667"/>
<dbReference type="AlphaFoldDB" id="A0A1I0NMT1"/>
<evidence type="ECO:0008006" key="4">
    <source>
        <dbReference type="Google" id="ProtNLM"/>
    </source>
</evidence>
<feature type="signal peptide" evidence="1">
    <location>
        <begin position="1"/>
        <end position="18"/>
    </location>
</feature>
<name>A0A1I0NMT1_9FLAO</name>
<dbReference type="EMBL" id="FOIU01000001">
    <property type="protein sequence ID" value="SEW02155.1"/>
    <property type="molecule type" value="Genomic_DNA"/>
</dbReference>
<sequence>MKKITIFCFMLVSLLVYSQVGINTTNPAASLDITAKNPTGNTSNIDGIIVPRVDRERAQSMTTPTVSTLIYVNDASTGTAAGTAIDINTVGFYYFDGTKWTAINTTATNNDWKTIGNAGTNPANNFIGTTDNQNLIFKRNNADAGFLGNLNTAFGLNSLPFTSSAIQNTAFGINALGNSAGPASSAFGHQALAANTTGGNNSAFGWQALNANTTGTSNTAFGSRALASTISGGFNTAVGHLSMQTITTGGFNTALGYASLNNLTSGTANVGIGHNAGNEGTGGVSLTSGDGNIIVGRQAGLPNGNNQMNIGSIIFGTNINGTLANRTGNIGIGTVNPQGTFHVDGAKDNPITGAPTTVQQENDVVVSPTGDVGVGTTSPTTTLEVITRKVNSGNVGIRFAGYNATPAINQNVLIGFNPNTAAGGYAHWAIGSQFFTGTSLGEADFIFKSSNGGGYSDRVIIKNNGNVGIGIIAPTAKLHVSGTTILEGATSVTGAANLFGTTSPLQMNGISGNSGQVLVSNGTGTPAWKNVVQSSFTAAFDLSYPIGYYERTANFILPAITGPADSGKLFYIKNVGLAPIDAAVAAGNSIFGPNNGSVSIPVNGTVGYVAYYVSAGSRGWIAVSKTW</sequence>
<protein>
    <recommendedName>
        <fullName evidence="4">Head domain of trimeric autotransporter adhesin</fullName>
    </recommendedName>
</protein>
<accession>A0A1I0NMT1</accession>
<dbReference type="RefSeq" id="WP_089790624.1">
    <property type="nucleotide sequence ID" value="NZ_FOIU01000001.1"/>
</dbReference>
<keyword evidence="1" id="KW-0732">Signal</keyword>
<evidence type="ECO:0000313" key="3">
    <source>
        <dbReference type="Proteomes" id="UP000199469"/>
    </source>
</evidence>
<keyword evidence="3" id="KW-1185">Reference proteome</keyword>
<dbReference type="OrthoDB" id="1248938at2"/>
<evidence type="ECO:0000256" key="1">
    <source>
        <dbReference type="SAM" id="SignalP"/>
    </source>
</evidence>
<organism evidence="2 3">
    <name type="scientific">Chryseobacterium wanjuense</name>
    <dbReference type="NCBI Taxonomy" id="356305"/>
    <lineage>
        <taxon>Bacteria</taxon>
        <taxon>Pseudomonadati</taxon>
        <taxon>Bacteroidota</taxon>
        <taxon>Flavobacteriia</taxon>
        <taxon>Flavobacteriales</taxon>
        <taxon>Weeksellaceae</taxon>
        <taxon>Chryseobacterium group</taxon>
        <taxon>Chryseobacterium</taxon>
    </lineage>
</organism>
<gene>
    <name evidence="2" type="ORF">SAMN05421841_0667</name>
</gene>
<proteinExistence type="predicted"/>
<dbReference type="Proteomes" id="UP000199469">
    <property type="component" value="Unassembled WGS sequence"/>
</dbReference>
<reference evidence="3" key="1">
    <citation type="submission" date="2016-10" db="EMBL/GenBank/DDBJ databases">
        <authorList>
            <person name="Varghese N."/>
            <person name="Submissions S."/>
        </authorList>
    </citation>
    <scope>NUCLEOTIDE SEQUENCE [LARGE SCALE GENOMIC DNA]</scope>
    <source>
        <strain evidence="3">DSM 17724</strain>
    </source>
</reference>